<organism evidence="13 14">
    <name type="scientific">Bubo bubo</name>
    <name type="common">Eurasian eagle-owl</name>
    <name type="synonym">Strix bubo</name>
    <dbReference type="NCBI Taxonomy" id="30461"/>
    <lineage>
        <taxon>Eukaryota</taxon>
        <taxon>Metazoa</taxon>
        <taxon>Chordata</taxon>
        <taxon>Craniata</taxon>
        <taxon>Vertebrata</taxon>
        <taxon>Euteleostomi</taxon>
        <taxon>Archelosauria</taxon>
        <taxon>Archosauria</taxon>
        <taxon>Dinosauria</taxon>
        <taxon>Saurischia</taxon>
        <taxon>Theropoda</taxon>
        <taxon>Coelurosauria</taxon>
        <taxon>Aves</taxon>
        <taxon>Neognathae</taxon>
        <taxon>Neoaves</taxon>
        <taxon>Telluraves</taxon>
        <taxon>Strigiformes</taxon>
        <taxon>Strigidae</taxon>
        <taxon>Bubo</taxon>
    </lineage>
</organism>
<evidence type="ECO:0000259" key="12">
    <source>
        <dbReference type="Pfam" id="PF23936"/>
    </source>
</evidence>
<dbReference type="GO" id="GO:0000049">
    <property type="term" value="F:tRNA binding"/>
    <property type="evidence" value="ECO:0007669"/>
    <property type="project" value="TreeGrafter"/>
</dbReference>
<evidence type="ECO:0000256" key="4">
    <source>
        <dbReference type="ARBA" id="ARBA00022490"/>
    </source>
</evidence>
<comment type="similarity">
    <text evidence="3">Belongs to the ELP1/IKA1 family.</text>
</comment>
<dbReference type="PANTHER" id="PTHR12747">
    <property type="entry name" value="ELONGATOR COMPLEX PROTEIN 1"/>
    <property type="match status" value="1"/>
</dbReference>
<dbReference type="GO" id="GO:0002926">
    <property type="term" value="P:tRNA wobble base 5-methoxycarbonylmethyl-2-thiouridinylation"/>
    <property type="evidence" value="ECO:0007669"/>
    <property type="project" value="TreeGrafter"/>
</dbReference>
<dbReference type="GO" id="GO:0005829">
    <property type="term" value="C:cytosol"/>
    <property type="evidence" value="ECO:0007669"/>
    <property type="project" value="TreeGrafter"/>
</dbReference>
<evidence type="ECO:0000313" key="13">
    <source>
        <dbReference type="Ensembl" id="ENSBOBP00000004901.1"/>
    </source>
</evidence>
<reference evidence="13" key="1">
    <citation type="submission" date="2025-08" db="UniProtKB">
        <authorList>
            <consortium name="Ensembl"/>
        </authorList>
    </citation>
    <scope>IDENTIFICATION</scope>
</reference>
<evidence type="ECO:0000256" key="5">
    <source>
        <dbReference type="ARBA" id="ARBA00022694"/>
    </source>
</evidence>
<dbReference type="SUPFAM" id="SSF69322">
    <property type="entry name" value="Tricorn protease domain 2"/>
    <property type="match status" value="1"/>
</dbReference>
<feature type="compositionally biased region" description="Low complexity" evidence="7">
    <location>
        <begin position="951"/>
        <end position="961"/>
    </location>
</feature>
<evidence type="ECO:0000256" key="7">
    <source>
        <dbReference type="SAM" id="MobiDB-lite"/>
    </source>
</evidence>
<sequence>MPEDGSGCIVGIEDLPEQECVCVATAAGDILLCNLSTKQVECVGSVDSGLSTMSWSPDQELVLLATGQQTLIMMTRDFEPITEKQIHQEEFGEGARKVRVWNRELVLQSTSEPISRLEQALSWKPSGSLMASTQEKPNRHDVVFLEKNGLLHGEFTLPFQKGQVKVNELLWNADSTILAIWLEDLKVENSHTNSYVQLWTTGNYHWYLKQSLHFGSLEENRLVSLLWDRENPYRLYVLCQGWHYLSYDWHWTTDHGMGENSQHMSNVAVIDGDKVLVTAFQHAVVPPPMCTYELQLQQAVNQVAFHTDPKHSGDMAVLDACNKISVYRYGQSTMNDPTVRFGAVGGNGFKAAVETPYLDKTYSDSNEVMNPLGLRFLTWLPDDSFLVVGQGQHAAQSVLHHLTAVPHVAGAEEEHLNLRLSVPVDGEVISLCCSPETRTVAVQLADGQILKYVWEASAPVLEPWQTSNGSAVQFPYPCVQTSITRISGEEMILGLTDRYRFFVNDIEVASNITSFATYNEFLLVTTNSHTCQCFCLKNISVKALQAGLSSAAAPNSETLRKVERGSRIITVVPQDTKVVLQMPRGNLETVHHRALVLAQIRKWLDRLMFREAFQCMRKLRINLNLLYDHNPKLFLENAETFIRQIDSVSSINLFFTELKEEDFTKSMYPSLNGTCNAQPLQHSDQKKVNVISFSYCRYCLSILTAHVKKSPPELEIALQKVHDLQENVTPDVKAVSAEEALKYLLFLVDVNELYDYSLGTYDFDLVIMVAEKSQKDPKEYLPFLNTLQKMETNYQRYTIDRHLKRYTKALGHLSKCGPEHFSEFLNLVKDQNQYCEALKLYPSSTQEYKDISDAYGEYLIQKQLYEQAALIFARAGIFAKALDAFQNSGSWQQALCMASQLGYTKDKLSSLARSMLLTCFADYEMPNCPELDLFSETSSVVTASDMNSKYSHSNSRISARSSKNRRKAERKRYSLKEGSAFEDMALLEVLGESVRAVETVKDIHILLKQLVLFGYDEQAGALQQVLEEVLELMETSIPEIWTPDLQQSSVNPVLGPNSTANSIMAAYQQKRMMTPVMKDQWALRLSKHCYMPTVLTFIQL</sequence>
<dbReference type="PIRSF" id="PIRSF017233">
    <property type="entry name" value="IKAP"/>
    <property type="match status" value="1"/>
</dbReference>
<evidence type="ECO:0000313" key="14">
    <source>
        <dbReference type="Proteomes" id="UP000694567"/>
    </source>
</evidence>
<evidence type="ECO:0000259" key="8">
    <source>
        <dbReference type="Pfam" id="PF04762"/>
    </source>
</evidence>
<dbReference type="Pfam" id="PF23925">
    <property type="entry name" value="A-sol_ELP1"/>
    <property type="match status" value="1"/>
</dbReference>
<dbReference type="Pfam" id="PF23797">
    <property type="entry name" value="Beta-prop_ELP1_2nd"/>
    <property type="match status" value="1"/>
</dbReference>
<dbReference type="AlphaFoldDB" id="A0A8C0EH97"/>
<feature type="domain" description="ELP1 first N-terminal beta-propeller" evidence="8">
    <location>
        <begin position="3"/>
        <end position="93"/>
    </location>
</feature>
<feature type="domain" description="ELP1 alpha-solenoid" evidence="11">
    <location>
        <begin position="593"/>
        <end position="787"/>
    </location>
</feature>
<feature type="domain" description="ELP1 first N-terminal beta-propeller" evidence="8">
    <location>
        <begin position="95"/>
        <end position="229"/>
    </location>
</feature>
<evidence type="ECO:0000259" key="11">
    <source>
        <dbReference type="Pfam" id="PF23925"/>
    </source>
</evidence>
<dbReference type="Pfam" id="PF23878">
    <property type="entry name" value="TPR_ELP1"/>
    <property type="match status" value="1"/>
</dbReference>
<keyword evidence="5" id="KW-0819">tRNA processing</keyword>
<name>A0A8C0EH97_BUBBB</name>
<feature type="domain" description="ELP1 TPR" evidence="10">
    <location>
        <begin position="794"/>
        <end position="915"/>
    </location>
</feature>
<dbReference type="InterPro" id="IPR056166">
    <property type="entry name" value="TPR_ELP1"/>
</dbReference>
<feature type="region of interest" description="Disordered" evidence="7">
    <location>
        <begin position="945"/>
        <end position="971"/>
    </location>
</feature>
<evidence type="ECO:0000256" key="1">
    <source>
        <dbReference type="ARBA" id="ARBA00004496"/>
    </source>
</evidence>
<evidence type="ECO:0000259" key="10">
    <source>
        <dbReference type="Pfam" id="PF23878"/>
    </source>
</evidence>
<dbReference type="PANTHER" id="PTHR12747:SF0">
    <property type="entry name" value="ELONGATOR COMPLEX PROTEIN 1"/>
    <property type="match status" value="1"/>
</dbReference>
<comment type="pathway">
    <text evidence="2">tRNA modification; 5-methoxycarbonylmethyl-2-thiouridine-tRNA biosynthesis.</text>
</comment>
<reference evidence="13" key="2">
    <citation type="submission" date="2025-09" db="UniProtKB">
        <authorList>
            <consortium name="Ensembl"/>
        </authorList>
    </citation>
    <scope>IDENTIFICATION</scope>
</reference>
<proteinExistence type="inferred from homology"/>
<protein>
    <recommendedName>
        <fullName evidence="6">IkappaB kinase complex-associated protein</fullName>
    </recommendedName>
</protein>
<dbReference type="InterPro" id="IPR056164">
    <property type="entry name" value="Beta-prop_ELP1_1st"/>
</dbReference>
<dbReference type="GO" id="GO:0033588">
    <property type="term" value="C:elongator holoenzyme complex"/>
    <property type="evidence" value="ECO:0007669"/>
    <property type="project" value="InterPro"/>
</dbReference>
<keyword evidence="14" id="KW-1185">Reference proteome</keyword>
<dbReference type="InterPro" id="IPR006849">
    <property type="entry name" value="Elp1"/>
</dbReference>
<dbReference type="UniPathway" id="UPA00988"/>
<evidence type="ECO:0000256" key="2">
    <source>
        <dbReference type="ARBA" id="ARBA00005043"/>
    </source>
</evidence>
<dbReference type="Ensembl" id="ENSBOBT00000005031.1">
    <property type="protein sequence ID" value="ENSBOBP00000004901.1"/>
    <property type="gene ID" value="ENSBOBG00000000386.1"/>
</dbReference>
<feature type="domain" description="ELP1 three-helical bundle" evidence="12">
    <location>
        <begin position="921"/>
        <end position="1040"/>
    </location>
</feature>
<dbReference type="Pfam" id="PF04762">
    <property type="entry name" value="Beta-prop_ELP1_1st"/>
    <property type="match status" value="2"/>
</dbReference>
<dbReference type="InterPro" id="IPR056167">
    <property type="entry name" value="A-sol_ELP1"/>
</dbReference>
<dbReference type="InterPro" id="IPR056165">
    <property type="entry name" value="Beta-prop_ELP1_2nd"/>
</dbReference>
<feature type="domain" description="ELP1 N-terminal second beta-propeller" evidence="9">
    <location>
        <begin position="269"/>
        <end position="569"/>
    </location>
</feature>
<evidence type="ECO:0000256" key="6">
    <source>
        <dbReference type="ARBA" id="ARBA00032958"/>
    </source>
</evidence>
<keyword evidence="4" id="KW-0963">Cytoplasm</keyword>
<comment type="subcellular location">
    <subcellularLocation>
        <location evidence="1">Cytoplasm</location>
    </subcellularLocation>
</comment>
<dbReference type="Pfam" id="PF23936">
    <property type="entry name" value="HB_ELP1"/>
    <property type="match status" value="1"/>
</dbReference>
<dbReference type="Proteomes" id="UP000694567">
    <property type="component" value="Unplaced"/>
</dbReference>
<evidence type="ECO:0000259" key="9">
    <source>
        <dbReference type="Pfam" id="PF23797"/>
    </source>
</evidence>
<accession>A0A8C0EH97</accession>
<dbReference type="InterPro" id="IPR056169">
    <property type="entry name" value="HB_ELP1"/>
</dbReference>
<evidence type="ECO:0000256" key="3">
    <source>
        <dbReference type="ARBA" id="ARBA00006086"/>
    </source>
</evidence>